<name>A0A0D2F338_CLAB1</name>
<evidence type="ECO:0000256" key="1">
    <source>
        <dbReference type="SAM" id="MobiDB-lite"/>
    </source>
</evidence>
<gene>
    <name evidence="2" type="ORF">Z519_02042</name>
</gene>
<keyword evidence="3" id="KW-1185">Reference proteome</keyword>
<dbReference type="OrthoDB" id="5396at2759"/>
<dbReference type="VEuPathDB" id="FungiDB:Z519_02042"/>
<evidence type="ECO:0000313" key="3">
    <source>
        <dbReference type="Proteomes" id="UP000053789"/>
    </source>
</evidence>
<dbReference type="AlphaFoldDB" id="A0A0D2F338"/>
<dbReference type="HOGENOM" id="CLU_2757574_0_0_1"/>
<dbReference type="RefSeq" id="XP_016623320.1">
    <property type="nucleotide sequence ID" value="XM_016759799.1"/>
</dbReference>
<accession>A0A0D2F338</accession>
<dbReference type="Proteomes" id="UP000053789">
    <property type="component" value="Unassembled WGS sequence"/>
</dbReference>
<dbReference type="GeneID" id="27694970"/>
<organism evidence="2 3">
    <name type="scientific">Cladophialophora bantiana (strain ATCC 10958 / CBS 173.52 / CDC B-1940 / NIH 8579)</name>
    <name type="common">Xylohypha bantiana</name>
    <dbReference type="NCBI Taxonomy" id="1442370"/>
    <lineage>
        <taxon>Eukaryota</taxon>
        <taxon>Fungi</taxon>
        <taxon>Dikarya</taxon>
        <taxon>Ascomycota</taxon>
        <taxon>Pezizomycotina</taxon>
        <taxon>Eurotiomycetes</taxon>
        <taxon>Chaetothyriomycetidae</taxon>
        <taxon>Chaetothyriales</taxon>
        <taxon>Herpotrichiellaceae</taxon>
        <taxon>Cladophialophora</taxon>
    </lineage>
</organism>
<protein>
    <submittedName>
        <fullName evidence="2">Uncharacterized protein</fullName>
    </submittedName>
</protein>
<dbReference type="EMBL" id="KN846982">
    <property type="protein sequence ID" value="KIW96651.1"/>
    <property type="molecule type" value="Genomic_DNA"/>
</dbReference>
<evidence type="ECO:0000313" key="2">
    <source>
        <dbReference type="EMBL" id="KIW96651.1"/>
    </source>
</evidence>
<sequence length="70" mass="7939">MHVYPDLDSLPKTEGQPQGNAWGLWRENDELRTVEPYSRCLMVEHGALNYLTPEVILQATEEIKAGVTVQ</sequence>
<feature type="region of interest" description="Disordered" evidence="1">
    <location>
        <begin position="1"/>
        <end position="21"/>
    </location>
</feature>
<proteinExistence type="predicted"/>
<reference evidence="2" key="1">
    <citation type="submission" date="2015-01" db="EMBL/GenBank/DDBJ databases">
        <title>The Genome Sequence of Cladophialophora bantiana CBS 173.52.</title>
        <authorList>
            <consortium name="The Broad Institute Genomics Platform"/>
            <person name="Cuomo C."/>
            <person name="de Hoog S."/>
            <person name="Gorbushina A."/>
            <person name="Stielow B."/>
            <person name="Teixiera M."/>
            <person name="Abouelleil A."/>
            <person name="Chapman S.B."/>
            <person name="Priest M."/>
            <person name="Young S.K."/>
            <person name="Wortman J."/>
            <person name="Nusbaum C."/>
            <person name="Birren B."/>
        </authorList>
    </citation>
    <scope>NUCLEOTIDE SEQUENCE [LARGE SCALE GENOMIC DNA]</scope>
    <source>
        <strain evidence="2">CBS 173.52</strain>
    </source>
</reference>